<dbReference type="SUPFAM" id="SSF56925">
    <property type="entry name" value="OMPA-like"/>
    <property type="match status" value="1"/>
</dbReference>
<keyword evidence="1" id="KW-0732">Signal</keyword>
<dbReference type="EMBL" id="VSSQ01002111">
    <property type="protein sequence ID" value="MPM13380.1"/>
    <property type="molecule type" value="Genomic_DNA"/>
</dbReference>
<protein>
    <recommendedName>
        <fullName evidence="2">Outer membrane protein beta-barrel domain-containing protein</fullName>
    </recommendedName>
</protein>
<organism evidence="3">
    <name type="scientific">bioreactor metagenome</name>
    <dbReference type="NCBI Taxonomy" id="1076179"/>
    <lineage>
        <taxon>unclassified sequences</taxon>
        <taxon>metagenomes</taxon>
        <taxon>ecological metagenomes</taxon>
    </lineage>
</organism>
<evidence type="ECO:0000313" key="3">
    <source>
        <dbReference type="EMBL" id="MPM13380.1"/>
    </source>
</evidence>
<dbReference type="Gene3D" id="2.40.160.20">
    <property type="match status" value="1"/>
</dbReference>
<comment type="caution">
    <text evidence="3">The sequence shown here is derived from an EMBL/GenBank/DDBJ whole genome shotgun (WGS) entry which is preliminary data.</text>
</comment>
<feature type="domain" description="Outer membrane protein beta-barrel" evidence="2">
    <location>
        <begin position="13"/>
        <end position="163"/>
    </location>
</feature>
<gene>
    <name evidence="3" type="ORF">SDC9_59737</name>
</gene>
<dbReference type="AlphaFoldDB" id="A0A644XAZ5"/>
<sequence>MRTSIPLLLLFWLFAAGVSAQTDSLTPAGQLSLGVRSSWGLVYEHNWNRISFGSGGQLRLRFSDKVNSDWFFDFLQGDLDDIGRRTDLHIGWSILYYPLNKNGFVQPYIVAGHCFEFLTMSENGNPDNAASRKSASIQAGAGVHLYIAPRTDLSFMTQYMMHFGTNIDVVQTDPVIFEKPGGIALQDHILLNFSINYIIADLW</sequence>
<reference evidence="3" key="1">
    <citation type="submission" date="2019-08" db="EMBL/GenBank/DDBJ databases">
        <authorList>
            <person name="Kucharzyk K."/>
            <person name="Murdoch R.W."/>
            <person name="Higgins S."/>
            <person name="Loffler F."/>
        </authorList>
    </citation>
    <scope>NUCLEOTIDE SEQUENCE</scope>
</reference>
<dbReference type="InterPro" id="IPR027385">
    <property type="entry name" value="Beta-barrel_OMP"/>
</dbReference>
<name>A0A644XAZ5_9ZZZZ</name>
<dbReference type="InterPro" id="IPR011250">
    <property type="entry name" value="OMP/PagP_B-barrel"/>
</dbReference>
<accession>A0A644XAZ5</accession>
<evidence type="ECO:0000259" key="2">
    <source>
        <dbReference type="Pfam" id="PF13505"/>
    </source>
</evidence>
<evidence type="ECO:0000256" key="1">
    <source>
        <dbReference type="ARBA" id="ARBA00022729"/>
    </source>
</evidence>
<dbReference type="Pfam" id="PF13505">
    <property type="entry name" value="OMP_b-brl"/>
    <property type="match status" value="1"/>
</dbReference>
<proteinExistence type="predicted"/>